<protein>
    <submittedName>
        <fullName evidence="1">Phage regulatory protein, Rha family</fullName>
    </submittedName>
</protein>
<reference evidence="1 2" key="1">
    <citation type="submission" date="2010-02" db="EMBL/GenBank/DDBJ databases">
        <authorList>
            <person name="Weinstock G."/>
            <person name="Sodergren E."/>
            <person name="Clifton S."/>
            <person name="Fulton L."/>
            <person name="Fulton B."/>
            <person name="Courtney L."/>
            <person name="Fronick C."/>
            <person name="Harrison M."/>
            <person name="Strong C."/>
            <person name="Farmer C."/>
            <person name="Delahaunty K."/>
            <person name="Markovic C."/>
            <person name="Hall O."/>
            <person name="Minx P."/>
            <person name="Tomlinson C."/>
            <person name="Mitreva M."/>
            <person name="Nelson J."/>
            <person name="Hou S."/>
            <person name="Wollam A."/>
            <person name="Pepin K.H."/>
            <person name="Johnson M."/>
            <person name="Bhonagiri V."/>
            <person name="Zhang X."/>
            <person name="Suruliraj S."/>
            <person name="Warren W."/>
            <person name="Chinwalla A."/>
            <person name="Mardis E.R."/>
            <person name="Wilson R.K."/>
        </authorList>
    </citation>
    <scope>NUCLEOTIDE SEQUENCE [LARGE SCALE GENOMIC DNA]</scope>
    <source>
        <strain evidence="1 2">ATCC 29315</strain>
    </source>
</reference>
<dbReference type="EMBL" id="ADBF01000025">
    <property type="protein sequence ID" value="EFE50205.1"/>
    <property type="molecule type" value="Genomic_DNA"/>
</dbReference>
<sequence length="161" mass="18760">MEFIMNAISINFQNFVQIQNSQIVTTSEFVAQAFDKQHKHVLEKIEQIFKEIKASFFEPNFRLKAKQVKTGFGYRETKSYELTKDGFMLLVMGFTGKQAMAIKIAYLPPTKPQMRRCVRCNRRQLLAYCWIGHTCLRGRQIRPPASLRRRRIPPPCTSGAR</sequence>
<evidence type="ECO:0000313" key="2">
    <source>
        <dbReference type="Proteomes" id="UP000005536"/>
    </source>
</evidence>
<dbReference type="Proteomes" id="UP000005536">
    <property type="component" value="Unassembled WGS sequence"/>
</dbReference>
<comment type="caution">
    <text evidence="1">The sequence shown here is derived from an EMBL/GenBank/DDBJ whole genome shotgun (WGS) entry which is preliminary data.</text>
</comment>
<proteinExistence type="predicted"/>
<organism evidence="1 2">
    <name type="scientific">Neisseria elongata subsp. glycolytica ATCC 29315</name>
    <dbReference type="NCBI Taxonomy" id="546263"/>
    <lineage>
        <taxon>Bacteria</taxon>
        <taxon>Pseudomonadati</taxon>
        <taxon>Pseudomonadota</taxon>
        <taxon>Betaproteobacteria</taxon>
        <taxon>Neisseriales</taxon>
        <taxon>Neisseriaceae</taxon>
        <taxon>Neisseria</taxon>
    </lineage>
</organism>
<dbReference type="STRING" id="546263.NELON_05405"/>
<evidence type="ECO:0000313" key="1">
    <source>
        <dbReference type="EMBL" id="EFE50205.1"/>
    </source>
</evidence>
<dbReference type="Pfam" id="PF09669">
    <property type="entry name" value="Phage_pRha"/>
    <property type="match status" value="1"/>
</dbReference>
<dbReference type="AlphaFoldDB" id="D4DPS3"/>
<dbReference type="NCBIfam" id="TIGR02681">
    <property type="entry name" value="phage_pRha"/>
    <property type="match status" value="1"/>
</dbReference>
<gene>
    <name evidence="1" type="ORF">NEIELOOT_01060</name>
</gene>
<accession>D4DPS3</accession>
<name>D4DPS3_NEIEG</name>
<dbReference type="InterPro" id="IPR014054">
    <property type="entry name" value="Phage_regulatory_Rha"/>
</dbReference>